<dbReference type="Pfam" id="PF26639">
    <property type="entry name" value="Het-6_barrel"/>
    <property type="match status" value="1"/>
</dbReference>
<protein>
    <recommendedName>
        <fullName evidence="3">Heterokaryon incompatibility domain-containing protein</fullName>
    </recommendedName>
</protein>
<sequence>MSGENCKISSHIEEAETNQNTPRRNTAIKGKFVRAFIAICSGITTVVVQRQLRGQPLPNFCLAYFSAIPIFLKPSESLPSLIQLSTSTEALFTAQTILLSTYFYCVVALFIQPRWRKNYITKAGGTAAVVMLMVATMTTNSEMMLFEALMLMGCVIIVACLIADCGSVETAMMATTIKTHSGQAEAGGVPQCDEEARRDVTPYSRGKTPPLPSITSKYGIDNSAQYTKTYGALTLPYPARLRTNPIFRRVRFTEFRTELSNRKGDTRTYIRRPWKSRFPYEAMDPRGSVIGDIRPGARQDPPDHDGGTPRNSNDDRLYHPLNENEIRILEVLPGREEDMIESRLECIKLGNLTSNYNALSYVWGDLNKPKVPLVVNGHVLQVTENCISALKELRREFMARSKTCFIWIDAICINQMDIPERNQQLLAMTRIYRSSRKLIVWLGLESEEIREAIEIMKALPADCDQRGLEGWCESCETNPECLQRWRSIATFFSRSWFSRVWIVQEYLACSQTRISTISEVASENIEFYCGTSRVSPAMLAKILRHDGFLGVTKFDWPNVDLGMQEQINSLYTSFKRGATCFFDILQRAATPLSLSSSEETAHHFLRCIVRGLEYGATEPRDRVYAHLPLQLTWQGNIEILMQGVSLDVLRRFANGQPITRSPIELLSESIRHNHLNFSKLIIDYNRSVEDVYSSLVCFMVFATKSLNILSLCYRRSSHVRRTWTVDLTAASLNEKGLPQAGGLLTDSILNSSSFKSFFASNGAAAEAHFSSDLSVLSVKGYRVATIAMPMGYPEKFGPELQILFLEKYPLKVLLSLLVDLGVYETLQVAQKVLWETMLAGAGFENDLEELQRWCSWLDTDSESFGIGMWDRVICHQLYRRLFLISDGRIGKGWDSIKPGDHVCVILGCDAPLVLRPVEDYYELIGDCYIDGIMEGEATKDSEERNIELETFKLH</sequence>
<evidence type="ECO:0000259" key="3">
    <source>
        <dbReference type="Pfam" id="PF06985"/>
    </source>
</evidence>
<accession>A0A8H4RDI0</accession>
<name>A0A8H4RDI0_9HELO</name>
<dbReference type="InterPro" id="IPR010730">
    <property type="entry name" value="HET"/>
</dbReference>
<organism evidence="4 5">
    <name type="scientific">Cudoniella acicularis</name>
    <dbReference type="NCBI Taxonomy" id="354080"/>
    <lineage>
        <taxon>Eukaryota</taxon>
        <taxon>Fungi</taxon>
        <taxon>Dikarya</taxon>
        <taxon>Ascomycota</taxon>
        <taxon>Pezizomycotina</taxon>
        <taxon>Leotiomycetes</taxon>
        <taxon>Helotiales</taxon>
        <taxon>Tricladiaceae</taxon>
        <taxon>Cudoniella</taxon>
    </lineage>
</organism>
<proteinExistence type="predicted"/>
<comment type="caution">
    <text evidence="4">The sequence shown here is derived from an EMBL/GenBank/DDBJ whole genome shotgun (WGS) entry which is preliminary data.</text>
</comment>
<dbReference type="Pfam" id="PF06985">
    <property type="entry name" value="HET"/>
    <property type="match status" value="1"/>
</dbReference>
<keyword evidence="2" id="KW-0812">Transmembrane</keyword>
<keyword evidence="2" id="KW-0472">Membrane</keyword>
<gene>
    <name evidence="4" type="ORF">G7Y89_g11433</name>
</gene>
<dbReference type="OrthoDB" id="2157530at2759"/>
<feature type="transmembrane region" description="Helical" evidence="2">
    <location>
        <begin position="119"/>
        <end position="137"/>
    </location>
</feature>
<dbReference type="Proteomes" id="UP000566819">
    <property type="component" value="Unassembled WGS sequence"/>
</dbReference>
<dbReference type="PANTHER" id="PTHR24148:SF64">
    <property type="entry name" value="HETEROKARYON INCOMPATIBILITY DOMAIN-CONTAINING PROTEIN"/>
    <property type="match status" value="1"/>
</dbReference>
<feature type="region of interest" description="Disordered" evidence="1">
    <location>
        <begin position="283"/>
        <end position="318"/>
    </location>
</feature>
<dbReference type="PANTHER" id="PTHR24148">
    <property type="entry name" value="ANKYRIN REPEAT DOMAIN-CONTAINING PROTEIN 39 HOMOLOG-RELATED"/>
    <property type="match status" value="1"/>
</dbReference>
<evidence type="ECO:0000256" key="1">
    <source>
        <dbReference type="SAM" id="MobiDB-lite"/>
    </source>
</evidence>
<feature type="transmembrane region" description="Helical" evidence="2">
    <location>
        <begin position="32"/>
        <end position="49"/>
    </location>
</feature>
<feature type="region of interest" description="Disordered" evidence="1">
    <location>
        <begin position="184"/>
        <end position="216"/>
    </location>
</feature>
<evidence type="ECO:0000256" key="2">
    <source>
        <dbReference type="SAM" id="Phobius"/>
    </source>
</evidence>
<dbReference type="AlphaFoldDB" id="A0A8H4RDI0"/>
<evidence type="ECO:0000313" key="4">
    <source>
        <dbReference type="EMBL" id="KAF4626724.1"/>
    </source>
</evidence>
<dbReference type="InterPro" id="IPR052895">
    <property type="entry name" value="HetReg/Transcr_Mod"/>
</dbReference>
<dbReference type="EMBL" id="JAAMPI010001096">
    <property type="protein sequence ID" value="KAF4626724.1"/>
    <property type="molecule type" value="Genomic_DNA"/>
</dbReference>
<feature type="transmembrane region" description="Helical" evidence="2">
    <location>
        <begin position="92"/>
        <end position="112"/>
    </location>
</feature>
<evidence type="ECO:0000313" key="5">
    <source>
        <dbReference type="Proteomes" id="UP000566819"/>
    </source>
</evidence>
<keyword evidence="5" id="KW-1185">Reference proteome</keyword>
<reference evidence="4 5" key="1">
    <citation type="submission" date="2020-03" db="EMBL/GenBank/DDBJ databases">
        <title>Draft Genome Sequence of Cudoniella acicularis.</title>
        <authorList>
            <person name="Buettner E."/>
            <person name="Kellner H."/>
        </authorList>
    </citation>
    <scope>NUCLEOTIDE SEQUENCE [LARGE SCALE GENOMIC DNA]</scope>
    <source>
        <strain evidence="4 5">DSM 108380</strain>
    </source>
</reference>
<feature type="region of interest" description="Disordered" evidence="1">
    <location>
        <begin position="1"/>
        <end position="23"/>
    </location>
</feature>
<feature type="domain" description="Heterokaryon incompatibility" evidence="3">
    <location>
        <begin position="356"/>
        <end position="505"/>
    </location>
</feature>
<feature type="compositionally biased region" description="Basic and acidic residues" evidence="1">
    <location>
        <begin position="295"/>
        <end position="318"/>
    </location>
</feature>
<keyword evidence="2" id="KW-1133">Transmembrane helix</keyword>